<dbReference type="FunFam" id="3.40.50.720:FF:000084">
    <property type="entry name" value="Short-chain dehydrogenase reductase"/>
    <property type="match status" value="1"/>
</dbReference>
<evidence type="ECO:0000256" key="2">
    <source>
        <dbReference type="ARBA" id="ARBA00023002"/>
    </source>
</evidence>
<dbReference type="AlphaFoldDB" id="A0A2V3U058"/>
<keyword evidence="4" id="KW-1185">Reference proteome</keyword>
<dbReference type="Gene3D" id="3.40.50.720">
    <property type="entry name" value="NAD(P)-binding Rossmann-like Domain"/>
    <property type="match status" value="1"/>
</dbReference>
<name>A0A2V3U058_9HYPH</name>
<dbReference type="SUPFAM" id="SSF51735">
    <property type="entry name" value="NAD(P)-binding Rossmann-fold domains"/>
    <property type="match status" value="1"/>
</dbReference>
<dbReference type="PANTHER" id="PTHR43669">
    <property type="entry name" value="5-KETO-D-GLUCONATE 5-REDUCTASE"/>
    <property type="match status" value="1"/>
</dbReference>
<dbReference type="InterPro" id="IPR036291">
    <property type="entry name" value="NAD(P)-bd_dom_sf"/>
</dbReference>
<dbReference type="PROSITE" id="PS00061">
    <property type="entry name" value="ADH_SHORT"/>
    <property type="match status" value="1"/>
</dbReference>
<dbReference type="InterPro" id="IPR020904">
    <property type="entry name" value="Sc_DH/Rdtase_CS"/>
</dbReference>
<dbReference type="NCBIfam" id="NF005559">
    <property type="entry name" value="PRK07231.1"/>
    <property type="match status" value="1"/>
</dbReference>
<dbReference type="InterPro" id="IPR002347">
    <property type="entry name" value="SDR_fam"/>
</dbReference>
<keyword evidence="2" id="KW-0560">Oxidoreductase</keyword>
<evidence type="ECO:0000256" key="1">
    <source>
        <dbReference type="ARBA" id="ARBA00006484"/>
    </source>
</evidence>
<sequence length="258" mass="26156">MQSDETDHFRLSGDIALVTGASRGIGQAIAFALAKAGAHVVLNARDPGQLEASRSELAAQGLSVSAIAFDVTDPSAVAAAVAEIVERHGGLDIAVGNAGQSLRKPVGQFDRAEISRLMDVNLGAALVLAQAVAPVMEARGGGRILLTGSMLGQIARPNNALYSATKAGLAGLARALAVDLGPRGIRCNVVAPGAVRTAMTETAALDPAVDAFVKQRTPLGRWATPQDVAAAALFLVSPASAFVTGQVLFVDGGMSAQA</sequence>
<dbReference type="Pfam" id="PF13561">
    <property type="entry name" value="adh_short_C2"/>
    <property type="match status" value="1"/>
</dbReference>
<reference evidence="3 4" key="1">
    <citation type="submission" date="2018-05" db="EMBL/GenBank/DDBJ databases">
        <title>Genomic Encyclopedia of Type Strains, Phase IV (KMG-IV): sequencing the most valuable type-strain genomes for metagenomic binning, comparative biology and taxonomic classification.</title>
        <authorList>
            <person name="Goeker M."/>
        </authorList>
    </citation>
    <scope>NUCLEOTIDE SEQUENCE [LARGE SCALE GENOMIC DNA]</scope>
    <source>
        <strain evidence="3 4">DSM 6462</strain>
    </source>
</reference>
<accession>A0A2V3U058</accession>
<evidence type="ECO:0000313" key="3">
    <source>
        <dbReference type="EMBL" id="PXW55208.1"/>
    </source>
</evidence>
<dbReference type="OrthoDB" id="286404at2"/>
<dbReference type="GO" id="GO:0016491">
    <property type="term" value="F:oxidoreductase activity"/>
    <property type="evidence" value="ECO:0007669"/>
    <property type="project" value="UniProtKB-KW"/>
</dbReference>
<comment type="similarity">
    <text evidence="1">Belongs to the short-chain dehydrogenases/reductases (SDR) family.</text>
</comment>
<dbReference type="PRINTS" id="PR00080">
    <property type="entry name" value="SDRFAMILY"/>
</dbReference>
<protein>
    <submittedName>
        <fullName evidence="3">Gluconate 5-dehydrogenase</fullName>
    </submittedName>
</protein>
<dbReference type="PANTHER" id="PTHR43669:SF3">
    <property type="entry name" value="ALCOHOL DEHYDROGENASE, PUTATIVE (AFU_ORTHOLOGUE AFUA_3G03445)-RELATED"/>
    <property type="match status" value="1"/>
</dbReference>
<dbReference type="Proteomes" id="UP000248021">
    <property type="component" value="Unassembled WGS sequence"/>
</dbReference>
<proteinExistence type="inferred from homology"/>
<organism evidence="3 4">
    <name type="scientific">Chelatococcus asaccharovorans</name>
    <dbReference type="NCBI Taxonomy" id="28210"/>
    <lineage>
        <taxon>Bacteria</taxon>
        <taxon>Pseudomonadati</taxon>
        <taxon>Pseudomonadota</taxon>
        <taxon>Alphaproteobacteria</taxon>
        <taxon>Hyphomicrobiales</taxon>
        <taxon>Chelatococcaceae</taxon>
        <taxon>Chelatococcus</taxon>
    </lineage>
</organism>
<evidence type="ECO:0000313" key="4">
    <source>
        <dbReference type="Proteomes" id="UP000248021"/>
    </source>
</evidence>
<comment type="caution">
    <text evidence="3">The sequence shown here is derived from an EMBL/GenBank/DDBJ whole genome shotgun (WGS) entry which is preliminary data.</text>
</comment>
<dbReference type="PRINTS" id="PR00081">
    <property type="entry name" value="GDHRDH"/>
</dbReference>
<dbReference type="RefSeq" id="WP_110376803.1">
    <property type="nucleotide sequence ID" value="NZ_JAHBRY010000003.1"/>
</dbReference>
<gene>
    <name evidence="3" type="ORF">C7450_110147</name>
</gene>
<dbReference type="EMBL" id="QJJK01000010">
    <property type="protein sequence ID" value="PXW55208.1"/>
    <property type="molecule type" value="Genomic_DNA"/>
</dbReference>